<feature type="region of interest" description="Disordered" evidence="11">
    <location>
        <begin position="959"/>
        <end position="994"/>
    </location>
</feature>
<dbReference type="InterPro" id="IPR036318">
    <property type="entry name" value="FAD-bd_PCMH-like_sf"/>
</dbReference>
<evidence type="ECO:0000256" key="1">
    <source>
        <dbReference type="ARBA" id="ARBA00004670"/>
    </source>
</evidence>
<feature type="region of interest" description="Disordered" evidence="11">
    <location>
        <begin position="1141"/>
        <end position="1220"/>
    </location>
</feature>
<dbReference type="Gene3D" id="3.30.43.10">
    <property type="entry name" value="Uridine Diphospho-n-acetylenolpyruvylglucosamine Reductase, domain 2"/>
    <property type="match status" value="1"/>
</dbReference>
<feature type="compositionally biased region" description="Gly residues" evidence="11">
    <location>
        <begin position="595"/>
        <end position="605"/>
    </location>
</feature>
<dbReference type="InParanoid" id="D7FUE9"/>
<comment type="pathway">
    <text evidence="1">Glycerolipid metabolism; ether lipid biosynthesis.</text>
</comment>
<feature type="binding site" evidence="9">
    <location>
        <begin position="2198"/>
        <end position="2204"/>
    </location>
    <ligand>
        <name>FAD</name>
        <dbReference type="ChEBI" id="CHEBI:57692"/>
    </ligand>
</feature>
<evidence type="ECO:0000256" key="11">
    <source>
        <dbReference type="SAM" id="MobiDB-lite"/>
    </source>
</evidence>
<name>D7FUE9_ECTSI</name>
<feature type="site" description="Important for enzyme activity" evidence="10">
    <location>
        <position position="2251"/>
    </location>
</feature>
<feature type="region of interest" description="Disordered" evidence="11">
    <location>
        <begin position="267"/>
        <end position="288"/>
    </location>
</feature>
<protein>
    <recommendedName>
        <fullName evidence="3">alkylglycerone-phosphate synthase</fullName>
        <ecNumber evidence="3">2.5.1.26</ecNumber>
    </recommendedName>
    <alternativeName>
        <fullName evidence="6">Alkylglycerone-phosphate synthase</fullName>
    </alternativeName>
</protein>
<feature type="region of interest" description="Disordered" evidence="11">
    <location>
        <begin position="806"/>
        <end position="880"/>
    </location>
</feature>
<dbReference type="InterPro" id="IPR016169">
    <property type="entry name" value="FAD-bd_PCMH_sub2"/>
</dbReference>
<dbReference type="EC" id="2.5.1.26" evidence="3"/>
<feature type="region of interest" description="Disordered" evidence="11">
    <location>
        <begin position="125"/>
        <end position="152"/>
    </location>
</feature>
<feature type="region of interest" description="Disordered" evidence="11">
    <location>
        <begin position="337"/>
        <end position="368"/>
    </location>
</feature>
<evidence type="ECO:0000256" key="6">
    <source>
        <dbReference type="ARBA" id="ARBA00031574"/>
    </source>
</evidence>
<feature type="compositionally biased region" description="Gly residues" evidence="11">
    <location>
        <begin position="1195"/>
        <end position="1213"/>
    </location>
</feature>
<sequence length="2512" mass="258981">MPDAGNGVRGGCGSVNGGSMATAAAAEGSGAVVFLTGVTGLVGQMVLFDLLRQGAAASSGASGDDGEAREGLGGGEDGLGGVASGGLRAVVVLVRGKKGVAPSDRLASIRDSAMFRPLRESGAWVDEETDTPSAARASPLPCPPSREALGLPPKKRQGAVVIAVEGELGGEGLGLSAESRALLAGAGVTHALHCAASVSFSDPLAEAAATNVTGALRVAALVASWPSCGTLIHVSTAFVHGGKSGTASCPLPQELPDLGGRSPERLYRSAQRAPSASDAGGGSSGGGGAGKEALDAMADLGYPNTYTFTKALGEHLLVRALSAHNRRLDRSAAAAAAADVEESGDDEAGGRLAAGGRGCSSGDSCGSPEPCRLRLRVVRPSIVGPAWVFPWPGWTGEQPSTVTGCQVLVLQRAVKTFRLGPHPAPIIPVDVVSRAIVHSALGWGGPLASSSPAAATGNIMAAIPDIPGSPAAESRPDVVIRNLAWATHPVLGLGGSGAIVARKRDTTVGGGDAAQEGGGMAAVVAGRTAERKGAVGSGAGEGRMPSFREISGLLYDYAVLRGMRPSLEALAMRSSFAAASVSSPAATAPGTPCVAGGGDTSGGGLSSSRSRPQSPYPPSPSGGSGEGQRGNPPTAGDGGFQGRREAGLLLLRGGGLRPSLPRLAFDAMHLLLDRSPVWALQGLAALAERVGVFGGSSGYRHGGSGGGGRGRGGRRRTGITVTLRRLDKLAALPAVYETFTWQEYFFDSALRVPEGLKPAGYALETALASELLQRSLPGGAEEGAKASPERRQSILRELGLQIRTHRSGGLRCGGRGNDTGTSLQVGGAPEGNRVAVGEEEEEDGDGGDGGRPLGHNGDDVETNGATAKKNNDDGVGGAGDWLTRRRRRRRSLSVLCGRADRLVPWPALAWWAATLPGSAARGGVTLWVRLVAFAVRVVMSRSASAVAVDVDSFREAAPPGYGAAAGGASRAGSARGDGVKEDGAATAPSVDSKAAGGGCGSDGGYIGGGGGGGGGEKGTAGATAAGADGGDGWRAGGCGGRAGAGSGEADGAGKMVVVLLPTHRSYLDFVLVSLFCASMRSFPGLSWLRVPKVAAADGPFGKDGTPLRWLMGKLGAFFIRRGHNSEPHSDLRRRLEALQEVASGEGETSQKVPSGEQGIVCDGTAVTRDVAGDSRDTSGNERVGGHHPQAASDGNVGGSADGGGGGGGGGGRWPGPCESDPCQRGLETLEVFVEGTRSRDRRFLAPKTGLIRALQGAREGATLWLVPVSISYERVPEQRRLAEELLARGCSREAGEGGAPARGQHTVGAVGLTGLLRWTMKALSGRVRLGKVLMRAGDPVALNPGGDVKAALLEVRRRHRSGTVVTPYHVREASGHLGLEEGDVRECIHELGGTVWEGDVDDGIGEGSDKAYPISNPQPLPTSRYASDVPTVERFVSSATPASDDMEAWMNHLQWVHLLHDRLRSHGRRDGGGSSRSWSRWAEWLVPPLPLSSKAATSTADSAARLAARREENEKGVILGQRSTLWLSDSTANARADADAGVVADTAAAAVAETARNSPRSTESSSGSSSRSWVMATGASTSSCSSSSTPSSFELTSSLDDDGATPCTAATTASSSPSSFEITPSEETATSSLETTPSVDDGHGHGDGSRGSYCRYSRRNGDDDGDGENQEEDARSSSAASRRVLAAVVREFDRAESAVAEARAALVERGFSRPSPGHVLQVLMRNANEGGAWRAEHSSGSSEGEEGARSEVRGCGGAVRGAPSLFLASVALSLGCGGDDPRGNNAEGNGADFAAIDDDSEAGFKTASAAAAAAAESVSVSRRSGRGRDGGEPEPATAVEDDDGWFGAVDGDKEAVGSWGFRDSGFCIESDRSDEANPFVVMRGNRYGICGRPLRGLLPFVREAIGVPISAEGKARRAASPPPPSLPSSRLLKPKPSSLDVGRGAYEPASDVGSGGRGDCLGGGRDHESAGTGGGQQTRTLLETMVEALGLGFDVKEQVSLSRQERARHGAGHGLSDIWSLRSGRMRRSPDAVVWPTSEDQVSRLMEWAGAEGVCLIPFGGGTSVTRALEVPPLDVEPRPVMDRVLDVDDANGTAHIQAGVVGRKLAAELAERGVTTGHEPDSLEFSTLGGWVATRASGMKRGRYGNIEDMVLEVRVVTGKGLAWQHSDRVHDQPKAPGAFSRTSVGLDLASAMLGSEGCLGIITSVVVKVVPLPQVSEHASFLFRDFKTGVAFCRELSRCSGRLGLASCRLLDNRQLRLGKAMKGDEDDVAGGLRPTLRSLVPKAQSAYIRLWKGWGLKETSAVTMVFEGSRQEAALQKREVSRIAQSHGGLSGGASAGKSGYDLTFAIAYLRDFALLFDVLGESFETFVSWTALEGLCEKVRDRVRKEHRDRGLRGDAFVTHRVTQLYPEGACVYFYLAIYAQGVRNPVDVFSGLEEAARDEILLAGGSLSHHHGIGKSRAGFTSRVSSPVMTDLVLGMKRALDPHNVLGARNNFLAAEPPTAGGVKAET</sequence>
<feature type="compositionally biased region" description="Low complexity" evidence="11">
    <location>
        <begin position="1580"/>
        <end position="1638"/>
    </location>
</feature>
<reference evidence="13 14" key="1">
    <citation type="journal article" date="2010" name="Nature">
        <title>The Ectocarpus genome and the independent evolution of multicellularity in brown algae.</title>
        <authorList>
            <person name="Cock J.M."/>
            <person name="Sterck L."/>
            <person name="Rouze P."/>
            <person name="Scornet D."/>
            <person name="Allen A.E."/>
            <person name="Amoutzias G."/>
            <person name="Anthouard V."/>
            <person name="Artiguenave F."/>
            <person name="Aury J.M."/>
            <person name="Badger J.H."/>
            <person name="Beszteri B."/>
            <person name="Billiau K."/>
            <person name="Bonnet E."/>
            <person name="Bothwell J.H."/>
            <person name="Bowler C."/>
            <person name="Boyen C."/>
            <person name="Brownlee C."/>
            <person name="Carrano C.J."/>
            <person name="Charrier B."/>
            <person name="Cho G.Y."/>
            <person name="Coelho S.M."/>
            <person name="Collen J."/>
            <person name="Corre E."/>
            <person name="Da Silva C."/>
            <person name="Delage L."/>
            <person name="Delaroque N."/>
            <person name="Dittami S.M."/>
            <person name="Doulbeau S."/>
            <person name="Elias M."/>
            <person name="Farnham G."/>
            <person name="Gachon C.M."/>
            <person name="Gschloessl B."/>
            <person name="Heesch S."/>
            <person name="Jabbari K."/>
            <person name="Jubin C."/>
            <person name="Kawai H."/>
            <person name="Kimura K."/>
            <person name="Kloareg B."/>
            <person name="Kupper F.C."/>
            <person name="Lang D."/>
            <person name="Le Bail A."/>
            <person name="Leblanc C."/>
            <person name="Lerouge P."/>
            <person name="Lohr M."/>
            <person name="Lopez P.J."/>
            <person name="Martens C."/>
            <person name="Maumus F."/>
            <person name="Michel G."/>
            <person name="Miranda-Saavedra D."/>
            <person name="Morales J."/>
            <person name="Moreau H."/>
            <person name="Motomura T."/>
            <person name="Nagasato C."/>
            <person name="Napoli C.A."/>
            <person name="Nelson D.R."/>
            <person name="Nyvall-Collen P."/>
            <person name="Peters A.F."/>
            <person name="Pommier C."/>
            <person name="Potin P."/>
            <person name="Poulain J."/>
            <person name="Quesneville H."/>
            <person name="Read B."/>
            <person name="Rensing S.A."/>
            <person name="Ritter A."/>
            <person name="Rousvoal S."/>
            <person name="Samanta M."/>
            <person name="Samson G."/>
            <person name="Schroeder D.C."/>
            <person name="Segurens B."/>
            <person name="Strittmatter M."/>
            <person name="Tonon T."/>
            <person name="Tregear J.W."/>
            <person name="Valentin K."/>
            <person name="von Dassow P."/>
            <person name="Yamagishi T."/>
            <person name="Van de Peer Y."/>
            <person name="Wincker P."/>
        </authorList>
    </citation>
    <scope>NUCLEOTIDE SEQUENCE [LARGE SCALE GENOMIC DNA]</scope>
    <source>
        <strain evidence="14">Ec32 / CCAP1310/4</strain>
    </source>
</reference>
<dbReference type="InterPro" id="IPR002123">
    <property type="entry name" value="Plipid/glycerol_acylTrfase"/>
</dbReference>
<gene>
    <name evidence="13" type="ORF">Esi_0027_0110</name>
</gene>
<organism evidence="13 14">
    <name type="scientific">Ectocarpus siliculosus</name>
    <name type="common">Brown alga</name>
    <name type="synonym">Conferva siliculosa</name>
    <dbReference type="NCBI Taxonomy" id="2880"/>
    <lineage>
        <taxon>Eukaryota</taxon>
        <taxon>Sar</taxon>
        <taxon>Stramenopiles</taxon>
        <taxon>Ochrophyta</taxon>
        <taxon>PX clade</taxon>
        <taxon>Phaeophyceae</taxon>
        <taxon>Ectocarpales</taxon>
        <taxon>Ectocarpaceae</taxon>
        <taxon>Ectocarpus</taxon>
    </lineage>
</organism>
<dbReference type="InterPro" id="IPR016167">
    <property type="entry name" value="FAD-bd_PCMH_sub1"/>
</dbReference>
<feature type="compositionally biased region" description="Basic and acidic residues" evidence="11">
    <location>
        <begin position="1170"/>
        <end position="1179"/>
    </location>
</feature>
<feature type="binding site" evidence="9">
    <location>
        <begin position="2122"/>
        <end position="2128"/>
    </location>
    <ligand>
        <name>FAD</name>
        <dbReference type="ChEBI" id="CHEBI:57692"/>
    </ligand>
</feature>
<dbReference type="Proteomes" id="UP000002630">
    <property type="component" value="Linkage Group LG09"/>
</dbReference>
<evidence type="ECO:0000256" key="8">
    <source>
        <dbReference type="PIRSR" id="PIRSR625650-2"/>
    </source>
</evidence>
<dbReference type="Gene3D" id="3.30.465.10">
    <property type="match status" value="1"/>
</dbReference>
<feature type="compositionally biased region" description="Low complexity" evidence="11">
    <location>
        <begin position="959"/>
        <end position="976"/>
    </location>
</feature>
<feature type="region of interest" description="Disordered" evidence="11">
    <location>
        <begin position="57"/>
        <end position="78"/>
    </location>
</feature>
<dbReference type="EMBL" id="FN649734">
    <property type="protein sequence ID" value="CBJ26219.1"/>
    <property type="molecule type" value="Genomic_DNA"/>
</dbReference>
<evidence type="ECO:0000313" key="13">
    <source>
        <dbReference type="EMBL" id="CBJ26219.1"/>
    </source>
</evidence>
<dbReference type="Pfam" id="PF01565">
    <property type="entry name" value="FAD_binding_4"/>
    <property type="match status" value="1"/>
</dbReference>
<evidence type="ECO:0000259" key="12">
    <source>
        <dbReference type="PROSITE" id="PS51387"/>
    </source>
</evidence>
<evidence type="ECO:0000256" key="4">
    <source>
        <dbReference type="ARBA" id="ARBA00022630"/>
    </source>
</evidence>
<dbReference type="Gene3D" id="3.40.50.720">
    <property type="entry name" value="NAD(P)-binding Rossmann-like Domain"/>
    <property type="match status" value="1"/>
</dbReference>
<dbReference type="InterPro" id="IPR016166">
    <property type="entry name" value="FAD-bd_PCMH"/>
</dbReference>
<feature type="binding site" evidence="9">
    <location>
        <begin position="2135"/>
        <end position="2138"/>
    </location>
    <ligand>
        <name>FAD</name>
        <dbReference type="ChEBI" id="CHEBI:57692"/>
    </ligand>
</feature>
<feature type="region of interest" description="Disordered" evidence="11">
    <location>
        <begin position="1912"/>
        <end position="1976"/>
    </location>
</feature>
<evidence type="ECO:0000256" key="7">
    <source>
        <dbReference type="PIRSR" id="PIRSR625650-1"/>
    </source>
</evidence>
<dbReference type="Gene3D" id="3.30.300.330">
    <property type="match status" value="1"/>
</dbReference>
<dbReference type="InterPro" id="IPR006094">
    <property type="entry name" value="Oxid_FAD_bind_N"/>
</dbReference>
<dbReference type="InterPro" id="IPR025650">
    <property type="entry name" value="Alkyl-DHAP_Synthase"/>
</dbReference>
<evidence type="ECO:0000256" key="9">
    <source>
        <dbReference type="PIRSR" id="PIRSR625650-3"/>
    </source>
</evidence>
<accession>D7FUE9</accession>
<comment type="similarity">
    <text evidence="2">Belongs to the FAD-binding oxidoreductase/transferase type 4 family.</text>
</comment>
<evidence type="ECO:0000256" key="3">
    <source>
        <dbReference type="ARBA" id="ARBA00012385"/>
    </source>
</evidence>
<feature type="binding site" evidence="8">
    <location>
        <position position="2354"/>
    </location>
    <ligand>
        <name>substrate</name>
    </ligand>
</feature>
<keyword evidence="14" id="KW-1185">Reference proteome</keyword>
<dbReference type="InterPro" id="IPR004113">
    <property type="entry name" value="FAD-bd_oxidored_4_C"/>
</dbReference>
<feature type="compositionally biased region" description="Low complexity" evidence="11">
    <location>
        <begin position="1552"/>
        <end position="1572"/>
    </location>
</feature>
<dbReference type="SUPFAM" id="SSF51735">
    <property type="entry name" value="NAD(P)-binding Rossmann-fold domains"/>
    <property type="match status" value="1"/>
</dbReference>
<dbReference type="GO" id="GO:0005777">
    <property type="term" value="C:peroxisome"/>
    <property type="evidence" value="ECO:0007669"/>
    <property type="project" value="UniProtKB-ARBA"/>
</dbReference>
<dbReference type="InterPro" id="IPR013120">
    <property type="entry name" value="FAR_NAD-bd"/>
</dbReference>
<dbReference type="UniPathway" id="UPA00781"/>
<feature type="active site" description="Proton donor/acceptor" evidence="7">
    <location>
        <position position="2417"/>
    </location>
</feature>
<evidence type="ECO:0000256" key="10">
    <source>
        <dbReference type="PIRSR" id="PIRSR625650-4"/>
    </source>
</evidence>
<feature type="compositionally biased region" description="Low complexity" evidence="11">
    <location>
        <begin position="1927"/>
        <end position="1938"/>
    </location>
</feature>
<keyword evidence="5 9" id="KW-0274">FAD</keyword>
<dbReference type="InterPro" id="IPR016164">
    <property type="entry name" value="FAD-linked_Oxase-like_C"/>
</dbReference>
<dbReference type="SUPFAM" id="SSF55103">
    <property type="entry name" value="FAD-linked oxidases, C-terminal domain"/>
    <property type="match status" value="1"/>
</dbReference>
<dbReference type="Pfam" id="PF02913">
    <property type="entry name" value="FAD-oxidase_C"/>
    <property type="match status" value="1"/>
</dbReference>
<dbReference type="Pfam" id="PF07993">
    <property type="entry name" value="NAD_binding_4"/>
    <property type="match status" value="1"/>
</dbReference>
<evidence type="ECO:0000256" key="2">
    <source>
        <dbReference type="ARBA" id="ARBA00008000"/>
    </source>
</evidence>
<feature type="region of interest" description="Disordered" evidence="11">
    <location>
        <begin position="583"/>
        <end position="641"/>
    </location>
</feature>
<dbReference type="InterPro" id="IPR016171">
    <property type="entry name" value="Vanillyl_alc_oxidase_C-sub2"/>
</dbReference>
<feature type="region of interest" description="Disordered" evidence="11">
    <location>
        <begin position="1818"/>
        <end position="1844"/>
    </location>
</feature>
<dbReference type="GO" id="GO:0071949">
    <property type="term" value="F:FAD binding"/>
    <property type="evidence" value="ECO:0007669"/>
    <property type="project" value="InterPro"/>
</dbReference>
<dbReference type="EMBL" id="FN648453">
    <property type="protein sequence ID" value="CBJ26219.1"/>
    <property type="molecule type" value="Genomic_DNA"/>
</dbReference>
<feature type="compositionally biased region" description="Acidic residues" evidence="11">
    <location>
        <begin position="837"/>
        <end position="846"/>
    </location>
</feature>
<dbReference type="SMART" id="SM00563">
    <property type="entry name" value="PlsC"/>
    <property type="match status" value="1"/>
</dbReference>
<evidence type="ECO:0000256" key="5">
    <source>
        <dbReference type="ARBA" id="ARBA00022827"/>
    </source>
</evidence>
<dbReference type="PANTHER" id="PTHR46568">
    <property type="entry name" value="ALKYLDIHYDROXYACETONEPHOSPHATE SYNTHASE, PEROXISOMAL"/>
    <property type="match status" value="1"/>
</dbReference>
<feature type="domain" description="FAD-binding PCMH-type" evidence="12">
    <location>
        <begin position="2026"/>
        <end position="2214"/>
    </location>
</feature>
<keyword evidence="4" id="KW-0285">Flavoprotein</keyword>
<feature type="compositionally biased region" description="Gly residues" evidence="11">
    <location>
        <begin position="279"/>
        <end position="288"/>
    </location>
</feature>
<feature type="binding site" evidence="9">
    <location>
        <begin position="2058"/>
        <end position="2064"/>
    </location>
    <ligand>
        <name>FAD</name>
        <dbReference type="ChEBI" id="CHEBI:57692"/>
    </ligand>
</feature>
<dbReference type="eggNOG" id="KOG1221">
    <property type="taxonomic scope" value="Eukaryota"/>
</dbReference>
<dbReference type="Gene3D" id="1.10.45.10">
    <property type="entry name" value="Vanillyl-alcohol Oxidase, Chain A, domain 4"/>
    <property type="match status" value="1"/>
</dbReference>
<dbReference type="PANTHER" id="PTHR46568:SF1">
    <property type="entry name" value="ALKYLDIHYDROXYACETONEPHOSPHATE SYNTHASE, PEROXISOMAL"/>
    <property type="match status" value="1"/>
</dbReference>
<dbReference type="InterPro" id="IPR036291">
    <property type="entry name" value="NAD(P)-bd_dom_sf"/>
</dbReference>
<dbReference type="GO" id="GO:0016746">
    <property type="term" value="F:acyltransferase activity"/>
    <property type="evidence" value="ECO:0007669"/>
    <property type="project" value="InterPro"/>
</dbReference>
<dbReference type="STRING" id="2880.D7FUE9"/>
<dbReference type="GO" id="GO:0008611">
    <property type="term" value="P:ether lipid biosynthetic process"/>
    <property type="evidence" value="ECO:0007669"/>
    <property type="project" value="UniProtKB-UniPathway"/>
</dbReference>
<dbReference type="OrthoDB" id="7786253at2759"/>
<dbReference type="SUPFAM" id="SSF56176">
    <property type="entry name" value="FAD-binding/transporter-associated domain-like"/>
    <property type="match status" value="1"/>
</dbReference>
<evidence type="ECO:0000313" key="14">
    <source>
        <dbReference type="Proteomes" id="UP000002630"/>
    </source>
</evidence>
<proteinExistence type="inferred from homology"/>
<comment type="cofactor">
    <cofactor evidence="9">
        <name>FAD</name>
        <dbReference type="ChEBI" id="CHEBI:57692"/>
    </cofactor>
</comment>
<feature type="compositionally biased region" description="Gly residues" evidence="11">
    <location>
        <begin position="1953"/>
        <end position="1963"/>
    </location>
</feature>
<dbReference type="GO" id="GO:0008609">
    <property type="term" value="F:alkylglycerone-phosphate synthase activity"/>
    <property type="evidence" value="ECO:0007669"/>
    <property type="project" value="UniProtKB-EC"/>
</dbReference>
<dbReference type="PROSITE" id="PS51387">
    <property type="entry name" value="FAD_PCMH"/>
    <property type="match status" value="1"/>
</dbReference>
<dbReference type="eggNOG" id="KOG1233">
    <property type="taxonomic scope" value="Eukaryota"/>
</dbReference>
<dbReference type="Gene3D" id="3.30.70.3450">
    <property type="match status" value="1"/>
</dbReference>
<feature type="region of interest" description="Disordered" evidence="11">
    <location>
        <begin position="1731"/>
        <end position="1754"/>
    </location>
</feature>
<feature type="region of interest" description="Disordered" evidence="11">
    <location>
        <begin position="1552"/>
        <end position="1681"/>
    </location>
</feature>